<dbReference type="EMBL" id="ML742104">
    <property type="protein sequence ID" value="KAE8150077.1"/>
    <property type="molecule type" value="Genomic_DNA"/>
</dbReference>
<keyword evidence="1" id="KW-0812">Transmembrane</keyword>
<dbReference type="AlphaFoldDB" id="A0A5N6TUV1"/>
<feature type="transmembrane region" description="Helical" evidence="1">
    <location>
        <begin position="21"/>
        <end position="38"/>
    </location>
</feature>
<keyword evidence="1" id="KW-0472">Membrane</keyword>
<evidence type="ECO:0000256" key="1">
    <source>
        <dbReference type="SAM" id="Phobius"/>
    </source>
</evidence>
<evidence type="ECO:0000313" key="3">
    <source>
        <dbReference type="Proteomes" id="UP000325780"/>
    </source>
</evidence>
<gene>
    <name evidence="2" type="ORF">BDV25DRAFT_155142</name>
</gene>
<dbReference type="Proteomes" id="UP000325780">
    <property type="component" value="Unassembled WGS sequence"/>
</dbReference>
<name>A0A5N6TUV1_ASPAV</name>
<evidence type="ECO:0000313" key="2">
    <source>
        <dbReference type="EMBL" id="KAE8150077.1"/>
    </source>
</evidence>
<organism evidence="2 3">
    <name type="scientific">Aspergillus avenaceus</name>
    <dbReference type="NCBI Taxonomy" id="36643"/>
    <lineage>
        <taxon>Eukaryota</taxon>
        <taxon>Fungi</taxon>
        <taxon>Dikarya</taxon>
        <taxon>Ascomycota</taxon>
        <taxon>Pezizomycotina</taxon>
        <taxon>Eurotiomycetes</taxon>
        <taxon>Eurotiomycetidae</taxon>
        <taxon>Eurotiales</taxon>
        <taxon>Aspergillaceae</taxon>
        <taxon>Aspergillus</taxon>
        <taxon>Aspergillus subgen. Circumdati</taxon>
    </lineage>
</organism>
<keyword evidence="1" id="KW-1133">Transmembrane helix</keyword>
<reference evidence="2 3" key="1">
    <citation type="submission" date="2019-04" db="EMBL/GenBank/DDBJ databases">
        <title>Friends and foes A comparative genomics study of 23 Aspergillus species from section Flavi.</title>
        <authorList>
            <consortium name="DOE Joint Genome Institute"/>
            <person name="Kjaerbolling I."/>
            <person name="Vesth T."/>
            <person name="Frisvad J.C."/>
            <person name="Nybo J.L."/>
            <person name="Theobald S."/>
            <person name="Kildgaard S."/>
            <person name="Isbrandt T."/>
            <person name="Kuo A."/>
            <person name="Sato A."/>
            <person name="Lyhne E.K."/>
            <person name="Kogle M.E."/>
            <person name="Wiebenga A."/>
            <person name="Kun R.S."/>
            <person name="Lubbers R.J."/>
            <person name="Makela M.R."/>
            <person name="Barry K."/>
            <person name="Chovatia M."/>
            <person name="Clum A."/>
            <person name="Daum C."/>
            <person name="Haridas S."/>
            <person name="He G."/>
            <person name="LaButti K."/>
            <person name="Lipzen A."/>
            <person name="Mondo S."/>
            <person name="Riley R."/>
            <person name="Salamov A."/>
            <person name="Simmons B.A."/>
            <person name="Magnuson J.K."/>
            <person name="Henrissat B."/>
            <person name="Mortensen U.H."/>
            <person name="Larsen T.O."/>
            <person name="Devries R.P."/>
            <person name="Grigoriev I.V."/>
            <person name="Machida M."/>
            <person name="Baker S.E."/>
            <person name="Andersen M.R."/>
        </authorList>
    </citation>
    <scope>NUCLEOTIDE SEQUENCE [LARGE SCALE GENOMIC DNA]</scope>
    <source>
        <strain evidence="2 3">IBT 18842</strain>
    </source>
</reference>
<sequence length="53" mass="6545">MIWFPSICMAMQLELLLRNLVTWRSTLWIASCLVYWGWTETRNLEMAHWWSRL</sequence>
<proteinExistence type="predicted"/>
<protein>
    <submittedName>
        <fullName evidence="2">Uncharacterized protein</fullName>
    </submittedName>
</protein>
<accession>A0A5N6TUV1</accession>
<keyword evidence="3" id="KW-1185">Reference proteome</keyword>